<dbReference type="Proteomes" id="UP000009376">
    <property type="component" value="Unassembled WGS sequence"/>
</dbReference>
<sequence>MQKRSCQFCNFPIEKEWSFCPQCGRPLKSQGINVSGVNIDVTKMVQEILPQVLNGALNGSIYADYTEKRRKETPKRDFSAKEIIEPEDLVSKHGNTVIHAISLPGVKNRSDIDISHMQNSIEVRAKNRDRVYLKILKRDSKQSVISEEFANENLVLVLRKTN</sequence>
<name>D6GW71_PARA5</name>
<gene>
    <name evidence="1" type="ORF">BJBARM5_0746</name>
</gene>
<proteinExistence type="predicted"/>
<reference evidence="1 2" key="1">
    <citation type="journal article" date="2010" name="Proc. Natl. Acad. Sci. U.S.A.">
        <title>Enigmatic, ultrasmall, uncultivated Archaea.</title>
        <authorList>
            <person name="Baker B.J."/>
            <person name="Comolli L.R."/>
            <person name="Dick G.J."/>
            <person name="Hauser L.J."/>
            <person name="Hyatt D."/>
            <person name="Dill B.D."/>
            <person name="Land M.L."/>
            <person name="Verberkmoes N.C."/>
            <person name="Hettich R.L."/>
            <person name="Banfield J.F."/>
        </authorList>
    </citation>
    <scope>NUCLEOTIDE SEQUENCE [LARGE SCALE GENOMIC DNA]</scope>
</reference>
<accession>D6GW71</accession>
<organism evidence="1 2">
    <name type="scientific">Candidatus Parvarchaeum acidophilus ARMAN-5</name>
    <dbReference type="NCBI Taxonomy" id="662762"/>
    <lineage>
        <taxon>Archaea</taxon>
        <taxon>Candidatus Parvarchaeota</taxon>
        <taxon>Candidatus Parvarchaeum</taxon>
    </lineage>
</organism>
<evidence type="ECO:0000313" key="1">
    <source>
        <dbReference type="EMBL" id="EFD92537.1"/>
    </source>
</evidence>
<evidence type="ECO:0000313" key="2">
    <source>
        <dbReference type="Proteomes" id="UP000009376"/>
    </source>
</evidence>
<dbReference type="EMBL" id="GG745579">
    <property type="protein sequence ID" value="EFD92537.1"/>
    <property type="molecule type" value="Genomic_DNA"/>
</dbReference>
<protein>
    <submittedName>
        <fullName evidence="1">Uncharacterized protein</fullName>
    </submittedName>
</protein>
<dbReference type="AlphaFoldDB" id="D6GW71"/>